<dbReference type="EMBL" id="BSDQ01000001">
    <property type="protein sequence ID" value="GLI32236.1"/>
    <property type="molecule type" value="Genomic_DNA"/>
</dbReference>
<evidence type="ECO:0000313" key="4">
    <source>
        <dbReference type="Proteomes" id="UP001144451"/>
    </source>
</evidence>
<evidence type="ECO:0000256" key="1">
    <source>
        <dbReference type="SAM" id="MobiDB-lite"/>
    </source>
</evidence>
<feature type="transmembrane region" description="Helical" evidence="2">
    <location>
        <begin position="233"/>
        <end position="266"/>
    </location>
</feature>
<feature type="transmembrane region" description="Helical" evidence="2">
    <location>
        <begin position="80"/>
        <end position="107"/>
    </location>
</feature>
<dbReference type="GeneID" id="78119969"/>
<organism evidence="3 4">
    <name type="scientific">Brachybacterium conglomeratum</name>
    <dbReference type="NCBI Taxonomy" id="47846"/>
    <lineage>
        <taxon>Bacteria</taxon>
        <taxon>Bacillati</taxon>
        <taxon>Actinomycetota</taxon>
        <taxon>Actinomycetes</taxon>
        <taxon>Micrococcales</taxon>
        <taxon>Dermabacteraceae</taxon>
        <taxon>Brachybacterium</taxon>
    </lineage>
</organism>
<dbReference type="RefSeq" id="WP_206516124.1">
    <property type="nucleotide sequence ID" value="NZ_BSDQ01000001.1"/>
</dbReference>
<feature type="transmembrane region" description="Helical" evidence="2">
    <location>
        <begin position="176"/>
        <end position="209"/>
    </location>
</feature>
<proteinExistence type="predicted"/>
<reference evidence="3" key="1">
    <citation type="submission" date="2022-12" db="EMBL/GenBank/DDBJ databases">
        <title>Reference genome sequencing for broad-spectrum identification of bacterial and archaeal isolates by mass spectrometry.</title>
        <authorList>
            <person name="Sekiguchi Y."/>
            <person name="Tourlousse D.M."/>
        </authorList>
    </citation>
    <scope>NUCLEOTIDE SEQUENCE</scope>
    <source>
        <strain evidence="3">5-2</strain>
    </source>
</reference>
<feature type="transmembrane region" description="Helical" evidence="2">
    <location>
        <begin position="127"/>
        <end position="147"/>
    </location>
</feature>
<feature type="region of interest" description="Disordered" evidence="1">
    <location>
        <begin position="1"/>
        <end position="58"/>
    </location>
</feature>
<accession>A0ABQ5RLT7</accession>
<feature type="compositionally biased region" description="Low complexity" evidence="1">
    <location>
        <begin position="27"/>
        <end position="58"/>
    </location>
</feature>
<evidence type="ECO:0000313" key="3">
    <source>
        <dbReference type="EMBL" id="GLI32236.1"/>
    </source>
</evidence>
<protein>
    <recommendedName>
        <fullName evidence="5">Glycerophosphoryl diester phosphodiesterase membrane domain-containing protein</fullName>
    </recommendedName>
</protein>
<dbReference type="Proteomes" id="UP001144451">
    <property type="component" value="Unassembled WGS sequence"/>
</dbReference>
<name>A0ABQ5RLT7_9MICO</name>
<keyword evidence="2" id="KW-0812">Transmembrane</keyword>
<keyword evidence="2" id="KW-1133">Transmembrane helix</keyword>
<gene>
    <name evidence="3" type="ORF">BCONGLO52_30770</name>
</gene>
<comment type="caution">
    <text evidence="3">The sequence shown here is derived from an EMBL/GenBank/DDBJ whole genome shotgun (WGS) entry which is preliminary data.</text>
</comment>
<keyword evidence="2" id="KW-0472">Membrane</keyword>
<evidence type="ECO:0008006" key="5">
    <source>
        <dbReference type="Google" id="ProtNLM"/>
    </source>
</evidence>
<evidence type="ECO:0000256" key="2">
    <source>
        <dbReference type="SAM" id="Phobius"/>
    </source>
</evidence>
<sequence>MTQSPYDPQPTPGAPRAHDPYGQDPFAHGAQPQGAPAHGSPGAAPQGSAGAPGPAPGTDLGADLGAGLRFARDAMLRNPVAFIVPGVIYGVLAFVLIIGATILGFVLAAPQIEAAAYSEDPPLGVFLTIYGLIALGGLASMPLMWFWQSGAVRAGAEVIAGRRPSFGQAMIGTGRILLTMLLVTVIVWVGLVLFYIPGLIASVLLAYALPASARGARPVEAIKESFSLVKNNLVTVIVAALVIAAIGTVAGFLVITLVVIIPFTVLFQQGIYERLSGRELAEPVRA</sequence>
<keyword evidence="4" id="KW-1185">Reference proteome</keyword>